<sequence length="475" mass="52029">MCQRNYIWQVCILASAFFINTAVFAEQLYLKPGMSKQINTRDSIKTVFISSPEIADYKVIGNKSVVLYGKKSGSAEISVYGANSKVIYNVSLGVDPLLPELSQRIRQEYPGSNVIIKRFNDNAGKASYILTGLVQSEEIRDGVYQLVGSLVGTAEKEETLKVDENTGGGNSSNMMLNNSEIFFASVKRYDNVINRIELPSSNQVNVKLTVVEVTKEFTDNLGIEWSSLTLDSMMGGGSTVNSAGTFNLLGFKNGFDARNISTLINAVHNDKIARVLAQPNLTVLSGESANFLVGGEIPILMQDRDATTVTYKEYGIRLNIAAKVERRNKIKLFISNEVSSVTGTYAYNTYQIPTLRTRKSNSTIELGDGDSFAIGGLLNESDLETLTKVPFIGDIPILGALGRRAGSERSKTELVVFATVNLVKPTSSGERIALPSFKKTSSSKIFFNVGVDEKTRNNRLNDDTVEFLDQVGFAK</sequence>
<dbReference type="EMBL" id="PDDX01000001">
    <property type="protein sequence ID" value="PHI29939.1"/>
    <property type="molecule type" value="Genomic_DNA"/>
</dbReference>
<dbReference type="Pfam" id="PF13629">
    <property type="entry name" value="T2SS-T3SS_pil_N"/>
    <property type="match status" value="1"/>
</dbReference>
<dbReference type="Proteomes" id="UP000224974">
    <property type="component" value="Unassembled WGS sequence"/>
</dbReference>
<comment type="similarity">
    <text evidence="1">Belongs to the bacterial secretin family.</text>
</comment>
<comment type="caution">
    <text evidence="4">The sequence shown here is derived from an EMBL/GenBank/DDBJ whole genome shotgun (WGS) entry which is preliminary data.</text>
</comment>
<dbReference type="PRINTS" id="PR00811">
    <property type="entry name" value="BCTERIALGSPD"/>
</dbReference>
<feature type="domain" description="Type II/III secretion system secretin-like" evidence="2">
    <location>
        <begin position="268"/>
        <end position="423"/>
    </location>
</feature>
<dbReference type="InterPro" id="IPR032789">
    <property type="entry name" value="T2SS-T3SS_pil_N"/>
</dbReference>
<feature type="domain" description="Pilus formation protein N-terminal" evidence="3">
    <location>
        <begin position="25"/>
        <end position="92"/>
    </location>
</feature>
<evidence type="ECO:0000256" key="1">
    <source>
        <dbReference type="RuleBase" id="RU004003"/>
    </source>
</evidence>
<dbReference type="InterPro" id="IPR050810">
    <property type="entry name" value="Bact_Secretion_Sys_Channel"/>
</dbReference>
<keyword evidence="5" id="KW-1185">Reference proteome</keyword>
<evidence type="ECO:0000313" key="4">
    <source>
        <dbReference type="EMBL" id="PHI29939.1"/>
    </source>
</evidence>
<dbReference type="PANTHER" id="PTHR30332">
    <property type="entry name" value="PROBABLE GENERAL SECRETION PATHWAY PROTEIN D"/>
    <property type="match status" value="1"/>
</dbReference>
<dbReference type="OrthoDB" id="9779724at2"/>
<accession>A0A2C6CTG9</accession>
<organism evidence="4 5">
    <name type="scientific">Budvicia aquatica</name>
    <dbReference type="NCBI Taxonomy" id="82979"/>
    <lineage>
        <taxon>Bacteria</taxon>
        <taxon>Pseudomonadati</taxon>
        <taxon>Pseudomonadota</taxon>
        <taxon>Gammaproteobacteria</taxon>
        <taxon>Enterobacterales</taxon>
        <taxon>Budviciaceae</taxon>
        <taxon>Budvicia</taxon>
    </lineage>
</organism>
<dbReference type="InterPro" id="IPR001775">
    <property type="entry name" value="GspD/PilQ"/>
</dbReference>
<dbReference type="RefSeq" id="WP_029096463.1">
    <property type="nucleotide sequence ID" value="NZ_PDDX01000001.1"/>
</dbReference>
<evidence type="ECO:0000313" key="5">
    <source>
        <dbReference type="Proteomes" id="UP000224974"/>
    </source>
</evidence>
<name>A0A2C6CTG9_9GAMM</name>
<gene>
    <name evidence="4" type="ORF">CRN84_11625</name>
</gene>
<dbReference type="Pfam" id="PF00263">
    <property type="entry name" value="Secretin"/>
    <property type="match status" value="1"/>
</dbReference>
<dbReference type="AlphaFoldDB" id="A0A2C6CTG9"/>
<dbReference type="InterPro" id="IPR004846">
    <property type="entry name" value="T2SS/T3SS_dom"/>
</dbReference>
<evidence type="ECO:0000259" key="3">
    <source>
        <dbReference type="Pfam" id="PF13629"/>
    </source>
</evidence>
<dbReference type="GO" id="GO:0009306">
    <property type="term" value="P:protein secretion"/>
    <property type="evidence" value="ECO:0007669"/>
    <property type="project" value="InterPro"/>
</dbReference>
<protein>
    <submittedName>
        <fullName evidence="4">Tight adherence secretin RcpA</fullName>
    </submittedName>
</protein>
<dbReference type="PANTHER" id="PTHR30332:SF17">
    <property type="entry name" value="TYPE IV PILIATION SYSTEM PROTEIN DR_0774-RELATED"/>
    <property type="match status" value="1"/>
</dbReference>
<dbReference type="GO" id="GO:0015627">
    <property type="term" value="C:type II protein secretion system complex"/>
    <property type="evidence" value="ECO:0007669"/>
    <property type="project" value="TreeGrafter"/>
</dbReference>
<evidence type="ECO:0000259" key="2">
    <source>
        <dbReference type="Pfam" id="PF00263"/>
    </source>
</evidence>
<proteinExistence type="inferred from homology"/>
<dbReference type="STRING" id="1111728.GCA_000427805_01741"/>
<reference evidence="5" key="1">
    <citation type="submission" date="2017-09" db="EMBL/GenBank/DDBJ databases">
        <title>FDA dAtabase for Regulatory Grade micrObial Sequences (FDA-ARGOS): Supporting development and validation of Infectious Disease Dx tests.</title>
        <authorList>
            <person name="Minogue T."/>
            <person name="Wolcott M."/>
            <person name="Wasieloski L."/>
            <person name="Aguilar W."/>
            <person name="Moore D."/>
            <person name="Tallon L."/>
            <person name="Sadzewicz L."/>
            <person name="Ott S."/>
            <person name="Zhao X."/>
            <person name="Nagaraj S."/>
            <person name="Vavikolanu K."/>
            <person name="Aluvathingal J."/>
            <person name="Nadendla S."/>
            <person name="Sichtig H."/>
        </authorList>
    </citation>
    <scope>NUCLEOTIDE SEQUENCE [LARGE SCALE GENOMIC DNA]</scope>
    <source>
        <strain evidence="5">FDAARGOS_387</strain>
    </source>
</reference>